<evidence type="ECO:0000259" key="10">
    <source>
        <dbReference type="PROSITE" id="PS50941"/>
    </source>
</evidence>
<evidence type="ECO:0000256" key="4">
    <source>
        <dbReference type="ARBA" id="ARBA00022729"/>
    </source>
</evidence>
<dbReference type="GO" id="GO:0016787">
    <property type="term" value="F:hydrolase activity"/>
    <property type="evidence" value="ECO:0007669"/>
    <property type="project" value="UniProtKB-KW"/>
</dbReference>
<dbReference type="GO" id="GO:0008061">
    <property type="term" value="F:chitin binding"/>
    <property type="evidence" value="ECO:0007669"/>
    <property type="project" value="UniProtKB-UniRule"/>
</dbReference>
<feature type="disulfide bond" evidence="8">
    <location>
        <begin position="321"/>
        <end position="335"/>
    </location>
</feature>
<dbReference type="SMART" id="SM00270">
    <property type="entry name" value="ChtBD1"/>
    <property type="match status" value="3"/>
</dbReference>
<name>A0A1Y1ZWJ9_9PLEO</name>
<gene>
    <name evidence="11" type="ORF">BCR34DRAFT_223663</name>
</gene>
<feature type="disulfide bond" evidence="8">
    <location>
        <begin position="390"/>
        <end position="404"/>
    </location>
</feature>
<dbReference type="STRING" id="1231657.A0A1Y1ZWJ9"/>
<evidence type="ECO:0000256" key="3">
    <source>
        <dbReference type="ARBA" id="ARBA00022723"/>
    </source>
</evidence>
<proteinExistence type="predicted"/>
<evidence type="ECO:0000256" key="7">
    <source>
        <dbReference type="ARBA" id="ARBA00023285"/>
    </source>
</evidence>
<comment type="caution">
    <text evidence="11">The sequence shown here is derived from an EMBL/GenBank/DDBJ whole genome shotgun (WGS) entry which is preliminary data.</text>
</comment>
<keyword evidence="3" id="KW-0479">Metal-binding</keyword>
<feature type="disulfide bond" evidence="8">
    <location>
        <begin position="460"/>
        <end position="474"/>
    </location>
</feature>
<evidence type="ECO:0000256" key="8">
    <source>
        <dbReference type="PROSITE-ProRule" id="PRU00261"/>
    </source>
</evidence>
<feature type="domain" description="Chitin-binding type-1" evidence="10">
    <location>
        <begin position="371"/>
        <end position="417"/>
    </location>
</feature>
<evidence type="ECO:0000256" key="2">
    <source>
        <dbReference type="ARBA" id="ARBA00022669"/>
    </source>
</evidence>
<dbReference type="PROSITE" id="PS50941">
    <property type="entry name" value="CHIT_BIND_I_2"/>
    <property type="match status" value="3"/>
</dbReference>
<reference evidence="11 12" key="1">
    <citation type="submission" date="2016-07" db="EMBL/GenBank/DDBJ databases">
        <title>Pervasive Adenine N6-methylation of Active Genes in Fungi.</title>
        <authorList>
            <consortium name="DOE Joint Genome Institute"/>
            <person name="Mondo S.J."/>
            <person name="Dannebaum R.O."/>
            <person name="Kuo R.C."/>
            <person name="Labutti K."/>
            <person name="Haridas S."/>
            <person name="Kuo A."/>
            <person name="Salamov A."/>
            <person name="Ahrendt S.R."/>
            <person name="Lipzen A."/>
            <person name="Sullivan W."/>
            <person name="Andreopoulos W.B."/>
            <person name="Clum A."/>
            <person name="Lindquist E."/>
            <person name="Daum C."/>
            <person name="Ramamoorthy G.K."/>
            <person name="Gryganskyi A."/>
            <person name="Culley D."/>
            <person name="Magnuson J.K."/>
            <person name="James T.Y."/>
            <person name="O'Malley M.A."/>
            <person name="Stajich J.E."/>
            <person name="Spatafora J.W."/>
            <person name="Visel A."/>
            <person name="Grigoriev I.V."/>
        </authorList>
    </citation>
    <scope>NUCLEOTIDE SEQUENCE [LARGE SCALE GENOMIC DNA]</scope>
    <source>
        <strain evidence="11 12">CBS 115471</strain>
    </source>
</reference>
<evidence type="ECO:0000256" key="5">
    <source>
        <dbReference type="ARBA" id="ARBA00022801"/>
    </source>
</evidence>
<dbReference type="CDD" id="cd11618">
    <property type="entry name" value="ChtBD1_1"/>
    <property type="match status" value="3"/>
</dbReference>
<comment type="caution">
    <text evidence="8">Lacks conserved residue(s) required for the propagation of feature annotation.</text>
</comment>
<dbReference type="PANTHER" id="PTHR46471">
    <property type="entry name" value="CHITIN DEACETYLASE"/>
    <property type="match status" value="1"/>
</dbReference>
<sequence>MSSCRFGSPDLVTSLAGTAATPTFAFDAANAGFFGLVGSFTSVNGGAVCSFPTRSVAGVGRTSTYAVTPIIVTTSGLTGKTTSCDPIAPASIIPASSGSTTYTGIACPSIVDNKFAAGTYTLRFNQPNVAGVPTITSRVFIVASPTFVTDTITNTVLQTASAAAVPSSTTTVTSYSSTVTVTPAPGADETITVTNWSSGVDTTTITDVVQSCSPSSSPVETPSSSAEMSSTSNVASSSTSDVASSSTSDVASSSSSEAASSPSSTVIPTSETPAPSSTPAESSTVSSSAASTPTPSLKVSTDGACGGASGQTCLGSAFGDCCSAYGYCGSTSIYCQATEGCQTGFGTCIQPSPVSSTAAPSPTSTVKLSPDGTCGGTNGYVCTGTSFGDCCSPYGWCGSSTGHCGAGCQLSFGTCAASPTTLATVTGTAPQPSSTVKVSLDGACGGTTGQTCQGSVFGDCCSEYGYCGNTAVYCSAGCQSAFGTCTTPAKRAAPILARQLAKRAGAGPDYTMPPNPHTTLTVGATNVVTVTPTSGVKTTTVLAVTTTTLPPVSGSVVTVTQSAGVTYVSTETVHATTTVCVAPI</sequence>
<keyword evidence="7" id="KW-0170">Cobalt</keyword>
<keyword evidence="6" id="KW-0119">Carbohydrate metabolism</keyword>
<feature type="domain" description="Chitin-binding type-1" evidence="10">
    <location>
        <begin position="302"/>
        <end position="350"/>
    </location>
</feature>
<keyword evidence="8" id="KW-1015">Disulfide bond</keyword>
<evidence type="ECO:0000256" key="1">
    <source>
        <dbReference type="ARBA" id="ARBA00001941"/>
    </source>
</evidence>
<feature type="region of interest" description="Disordered" evidence="9">
    <location>
        <begin position="209"/>
        <end position="295"/>
    </location>
</feature>
<dbReference type="Proteomes" id="UP000193144">
    <property type="component" value="Unassembled WGS sequence"/>
</dbReference>
<keyword evidence="2 8" id="KW-0147">Chitin-binding</keyword>
<keyword evidence="5" id="KW-0378">Hydrolase</keyword>
<evidence type="ECO:0000313" key="12">
    <source>
        <dbReference type="Proteomes" id="UP000193144"/>
    </source>
</evidence>
<dbReference type="AlphaFoldDB" id="A0A1Y1ZWJ9"/>
<dbReference type="InterPro" id="IPR001002">
    <property type="entry name" value="Chitin-bd_1"/>
</dbReference>
<feature type="domain" description="Chitin-binding type-1" evidence="10">
    <location>
        <begin position="441"/>
        <end position="487"/>
    </location>
</feature>
<protein>
    <recommendedName>
        <fullName evidence="10">Chitin-binding type-1 domain-containing protein</fullName>
    </recommendedName>
</protein>
<evidence type="ECO:0000313" key="11">
    <source>
        <dbReference type="EMBL" id="ORY14626.1"/>
    </source>
</evidence>
<comment type="cofactor">
    <cofactor evidence="1">
        <name>Co(2+)</name>
        <dbReference type="ChEBI" id="CHEBI:48828"/>
    </cofactor>
</comment>
<keyword evidence="12" id="KW-1185">Reference proteome</keyword>
<dbReference type="Gene3D" id="3.30.60.10">
    <property type="entry name" value="Endochitinase-like"/>
    <property type="match status" value="3"/>
</dbReference>
<dbReference type="OrthoDB" id="3795168at2759"/>
<dbReference type="SUPFAM" id="SSF57016">
    <property type="entry name" value="Plant lectins/antimicrobial peptides"/>
    <property type="match status" value="3"/>
</dbReference>
<evidence type="ECO:0000256" key="6">
    <source>
        <dbReference type="ARBA" id="ARBA00023277"/>
    </source>
</evidence>
<dbReference type="GO" id="GO:0046872">
    <property type="term" value="F:metal ion binding"/>
    <property type="evidence" value="ECO:0007669"/>
    <property type="project" value="UniProtKB-KW"/>
</dbReference>
<dbReference type="InterPro" id="IPR036861">
    <property type="entry name" value="Endochitinase-like_sf"/>
</dbReference>
<keyword evidence="4" id="KW-0732">Signal</keyword>
<organism evidence="11 12">
    <name type="scientific">Clohesyomyces aquaticus</name>
    <dbReference type="NCBI Taxonomy" id="1231657"/>
    <lineage>
        <taxon>Eukaryota</taxon>
        <taxon>Fungi</taxon>
        <taxon>Dikarya</taxon>
        <taxon>Ascomycota</taxon>
        <taxon>Pezizomycotina</taxon>
        <taxon>Dothideomycetes</taxon>
        <taxon>Pleosporomycetidae</taxon>
        <taxon>Pleosporales</taxon>
        <taxon>Lindgomycetaceae</taxon>
        <taxon>Clohesyomyces</taxon>
    </lineage>
</organism>
<dbReference type="EMBL" id="MCFA01000031">
    <property type="protein sequence ID" value="ORY14626.1"/>
    <property type="molecule type" value="Genomic_DNA"/>
</dbReference>
<evidence type="ECO:0000256" key="9">
    <source>
        <dbReference type="SAM" id="MobiDB-lite"/>
    </source>
</evidence>
<accession>A0A1Y1ZWJ9</accession>
<dbReference type="PANTHER" id="PTHR46471:SF2">
    <property type="entry name" value="CHITIN DEACETYLASE-RELATED"/>
    <property type="match status" value="1"/>
</dbReference>